<evidence type="ECO:0000313" key="3">
    <source>
        <dbReference type="Proteomes" id="UP000382577"/>
    </source>
</evidence>
<dbReference type="OrthoDB" id="8656820at2"/>
<reference evidence="2 3" key="1">
    <citation type="submission" date="2019-08" db="EMBL/GenBank/DDBJ databases">
        <authorList>
            <person name="Peeters C."/>
        </authorList>
    </citation>
    <scope>NUCLEOTIDE SEQUENCE [LARGE SCALE GENOMIC DNA]</scope>
    <source>
        <strain evidence="2 3">LMG 31113</strain>
    </source>
</reference>
<dbReference type="Proteomes" id="UP000382577">
    <property type="component" value="Unassembled WGS sequence"/>
</dbReference>
<dbReference type="CDD" id="cd17019">
    <property type="entry name" value="T3SC_IA_ShcA-like"/>
    <property type="match status" value="1"/>
</dbReference>
<dbReference type="SUPFAM" id="SSF69635">
    <property type="entry name" value="Type III secretory system chaperone-like"/>
    <property type="match status" value="1"/>
</dbReference>
<evidence type="ECO:0000313" key="2">
    <source>
        <dbReference type="EMBL" id="VVE19061.1"/>
    </source>
</evidence>
<evidence type="ECO:0000256" key="1">
    <source>
        <dbReference type="SAM" id="MobiDB-lite"/>
    </source>
</evidence>
<dbReference type="Pfam" id="PF05932">
    <property type="entry name" value="CesT"/>
    <property type="match status" value="1"/>
</dbReference>
<proteinExistence type="predicted"/>
<feature type="compositionally biased region" description="Basic and acidic residues" evidence="1">
    <location>
        <begin position="1"/>
        <end position="13"/>
    </location>
</feature>
<dbReference type="InterPro" id="IPR010261">
    <property type="entry name" value="Tir_chaperone"/>
</dbReference>
<dbReference type="GO" id="GO:0030254">
    <property type="term" value="P:protein secretion by the type III secretion system"/>
    <property type="evidence" value="ECO:0007669"/>
    <property type="project" value="InterPro"/>
</dbReference>
<dbReference type="Gene3D" id="3.30.1460.10">
    <property type="match status" value="1"/>
</dbReference>
<organism evidence="2 3">
    <name type="scientific">Pandoraea fibrosis</name>
    <dbReference type="NCBI Taxonomy" id="1891094"/>
    <lineage>
        <taxon>Bacteria</taxon>
        <taxon>Pseudomonadati</taxon>
        <taxon>Pseudomonadota</taxon>
        <taxon>Betaproteobacteria</taxon>
        <taxon>Burkholderiales</taxon>
        <taxon>Burkholderiaceae</taxon>
        <taxon>Pandoraea</taxon>
    </lineage>
</organism>
<dbReference type="AlphaFoldDB" id="A0A5E4W3T0"/>
<dbReference type="EMBL" id="CABPRW010000006">
    <property type="protein sequence ID" value="VVE19061.1"/>
    <property type="molecule type" value="Genomic_DNA"/>
</dbReference>
<feature type="region of interest" description="Disordered" evidence="1">
    <location>
        <begin position="1"/>
        <end position="20"/>
    </location>
</feature>
<protein>
    <submittedName>
        <fullName evidence="2">Uncharacterized protein</fullName>
    </submittedName>
</protein>
<sequence>MLRRRADAARLHDNPIPGRSNVSEKFQGEILREFGELIGIPSLTFDDHGTCCFVVDEEHELAILRTGDQLVLTLPISLPEPVMDMPAKHLLSLFPPMTVDTLRGEKPVIAWHPQSSRPVAIATLSRHLASAEQLAATTVEFLEWCTHWRSTIRRHALTALHASPDAQHNGLVHRLALR</sequence>
<accession>A0A5E4W3T0</accession>
<name>A0A5E4W3T0_9BURK</name>
<gene>
    <name evidence="2" type="ORF">PFI31113_03012</name>
</gene>